<evidence type="ECO:0000313" key="3">
    <source>
        <dbReference type="Proteomes" id="UP000595847"/>
    </source>
</evidence>
<dbReference type="KEGG" id="bcop:JD108_19765"/>
<dbReference type="Proteomes" id="UP000595847">
    <property type="component" value="Chromosome"/>
</dbReference>
<proteinExistence type="predicted"/>
<dbReference type="RefSeq" id="WP_198827639.1">
    <property type="nucleotide sequence ID" value="NZ_CP066308.1"/>
</dbReference>
<sequence>MKNWTRVGILLIVGLALLGPHPFLLMRDFHQQAMIGAVPLYWRDQFEVEWVHSVERTPWRETYTVDWLRGMELTETTFRAFGAGVPSEVSDATVTVQDGWIKITALHQRRDSVLYLITRDDYLLRVRHQQWKLSDVLPLGTSLELSVKWFPWWYRYLYKLETRKGVTGR</sequence>
<organism evidence="1 3">
    <name type="scientific">Brevibacillus composti</name>
    <dbReference type="NCBI Taxonomy" id="2796470"/>
    <lineage>
        <taxon>Bacteria</taxon>
        <taxon>Bacillati</taxon>
        <taxon>Bacillota</taxon>
        <taxon>Bacilli</taxon>
        <taxon>Bacillales</taxon>
        <taxon>Paenibacillaceae</taxon>
        <taxon>Brevibacillus</taxon>
    </lineage>
</organism>
<reference evidence="2" key="2">
    <citation type="submission" date="2021-04" db="EMBL/GenBank/DDBJ databases">
        <title>Brevibacillus composti FJAT-54423, complete genome.</title>
        <authorList>
            <person name="Tang R."/>
        </authorList>
    </citation>
    <scope>NUCLEOTIDE SEQUENCE</scope>
    <source>
        <strain evidence="2">FJAT-54424</strain>
    </source>
</reference>
<protein>
    <submittedName>
        <fullName evidence="1">DUF1850 domain-containing protein</fullName>
    </submittedName>
</protein>
<gene>
    <name evidence="1" type="ORF">JD108_19765</name>
    <name evidence="2" type="ORF">KDJ56_19700</name>
</gene>
<keyword evidence="4" id="KW-1185">Reference proteome</keyword>
<dbReference type="EMBL" id="CP073708">
    <property type="protein sequence ID" value="QUO41135.1"/>
    <property type="molecule type" value="Genomic_DNA"/>
</dbReference>
<dbReference type="Pfam" id="PF08905">
    <property type="entry name" value="DUF1850"/>
    <property type="match status" value="1"/>
</dbReference>
<reference evidence="1 3" key="1">
    <citation type="submission" date="2020-12" db="EMBL/GenBank/DDBJ databases">
        <title>strain FJAT-54423T represents a novel species of the genus Brevibacillus.</title>
        <authorList>
            <person name="Tang R."/>
        </authorList>
    </citation>
    <scope>NUCLEOTIDE SEQUENCE [LARGE SCALE GENOMIC DNA]</scope>
    <source>
        <strain evidence="1 3">FJAT-54423</strain>
    </source>
</reference>
<dbReference type="Proteomes" id="UP000677234">
    <property type="component" value="Chromosome"/>
</dbReference>
<dbReference type="EMBL" id="CP066308">
    <property type="protein sequence ID" value="QQE74051.1"/>
    <property type="molecule type" value="Genomic_DNA"/>
</dbReference>
<evidence type="ECO:0000313" key="1">
    <source>
        <dbReference type="EMBL" id="QQE74051.1"/>
    </source>
</evidence>
<evidence type="ECO:0000313" key="2">
    <source>
        <dbReference type="EMBL" id="QUO41135.1"/>
    </source>
</evidence>
<dbReference type="InterPro" id="IPR015001">
    <property type="entry name" value="DUF1850"/>
</dbReference>
<name>A0A7T5EK34_9BACL</name>
<accession>A0A7T5EK34</accession>
<dbReference type="AlphaFoldDB" id="A0A7T5EK34"/>
<evidence type="ECO:0000313" key="4">
    <source>
        <dbReference type="Proteomes" id="UP000677234"/>
    </source>
</evidence>